<proteinExistence type="predicted"/>
<reference evidence="1" key="1">
    <citation type="submission" date="2020-05" db="EMBL/GenBank/DDBJ databases">
        <title>High-Quality Genomes of Partial-Nitritation/Anammox System by Hierarchical Clustering Based Hybrid Assembly.</title>
        <authorList>
            <person name="Liu L."/>
            <person name="Wang Y."/>
            <person name="Che Y."/>
            <person name="Chen Y."/>
            <person name="Xia Y."/>
            <person name="Luo R."/>
            <person name="Cheng S.H."/>
            <person name="Zheng C."/>
            <person name="Zhang T."/>
        </authorList>
    </citation>
    <scope>NUCLEOTIDE SEQUENCE</scope>
    <source>
        <strain evidence="1">H1_PAT1</strain>
    </source>
</reference>
<dbReference type="AlphaFoldDB" id="A0A928TRC6"/>
<evidence type="ECO:0000313" key="2">
    <source>
        <dbReference type="Proteomes" id="UP000710385"/>
    </source>
</evidence>
<sequence length="108" mass="12722">MNYSDYKQAENFIFSDIQREIDIAKSGKHAGNFLCALGLMCYTEFAGGLIRNTFKIGESKKNFNYFFRYMGKKYKELLKNDSSIYKFLRCGLAHEYYVKKIVLYICQD</sequence>
<evidence type="ECO:0000313" key="1">
    <source>
        <dbReference type="EMBL" id="MBE7524882.1"/>
    </source>
</evidence>
<name>A0A928TRC6_UNCKA</name>
<comment type="caution">
    <text evidence="1">The sequence shown here is derived from an EMBL/GenBank/DDBJ whole genome shotgun (WGS) entry which is preliminary data.</text>
</comment>
<protein>
    <submittedName>
        <fullName evidence="1">Uncharacterized protein</fullName>
    </submittedName>
</protein>
<dbReference type="EMBL" id="JABTTY010000001">
    <property type="protein sequence ID" value="MBE7524882.1"/>
    <property type="molecule type" value="Genomic_DNA"/>
</dbReference>
<organism evidence="1 2">
    <name type="scientific">candidate division WWE3 bacterium</name>
    <dbReference type="NCBI Taxonomy" id="2053526"/>
    <lineage>
        <taxon>Bacteria</taxon>
        <taxon>Katanobacteria</taxon>
    </lineage>
</organism>
<accession>A0A928TRC6</accession>
<gene>
    <name evidence="1" type="ORF">HS096_00570</name>
</gene>
<dbReference type="Proteomes" id="UP000710385">
    <property type="component" value="Unassembled WGS sequence"/>
</dbReference>